<sequence length="281" mass="29960">MPTFTSHDGAILHYDLIDDEACGEPLVVLAGGAARHPAYLGDLAGLSSVRPLVVLHQRGVGESAEAGPLMAWPELAHDVEALRRHLGGGQQDLLAHSAGTRVAFAYAASHPQHVRRLCLVTPPADYLVDVEDDSRAMVMARSDEEWFPAFAEAVPALEAASTPQEHRALAHLIAPLAWGTWDEQARAHEAVGDFYLDAAGAFFSAPVPEALAERLASCGAQVLVLAGERDALTGLKPVLAVADLFPRSGAVVIEGAGHYPWVERPEDFRSAVDPFFGTDRG</sequence>
<protein>
    <submittedName>
        <fullName evidence="2">Pimeloyl-ACP methyl ester carboxylesterase</fullName>
    </submittedName>
</protein>
<dbReference type="SUPFAM" id="SSF53474">
    <property type="entry name" value="alpha/beta-Hydrolases"/>
    <property type="match status" value="1"/>
</dbReference>
<dbReference type="OrthoDB" id="63519at2"/>
<reference evidence="2 3" key="1">
    <citation type="submission" date="2019-06" db="EMBL/GenBank/DDBJ databases">
        <title>Sequencing the genomes of 1000 actinobacteria strains.</title>
        <authorList>
            <person name="Klenk H.-P."/>
        </authorList>
    </citation>
    <scope>NUCLEOTIDE SEQUENCE [LARGE SCALE GENOMIC DNA]</scope>
    <source>
        <strain evidence="2 3">DSM 18082</strain>
    </source>
</reference>
<dbReference type="PANTHER" id="PTHR43194:SF2">
    <property type="entry name" value="PEROXISOMAL MEMBRANE PROTEIN LPX1"/>
    <property type="match status" value="1"/>
</dbReference>
<dbReference type="Pfam" id="PF00561">
    <property type="entry name" value="Abhydrolase_1"/>
    <property type="match status" value="1"/>
</dbReference>
<proteinExistence type="predicted"/>
<dbReference type="PANTHER" id="PTHR43194">
    <property type="entry name" value="HYDROLASE ALPHA/BETA FOLD FAMILY"/>
    <property type="match status" value="1"/>
</dbReference>
<dbReference type="RefSeq" id="WP_141788253.1">
    <property type="nucleotide sequence ID" value="NZ_BAAAKX010000021.1"/>
</dbReference>
<dbReference type="InterPro" id="IPR050228">
    <property type="entry name" value="Carboxylesterase_BioH"/>
</dbReference>
<organism evidence="2 3">
    <name type="scientific">Oryzihumus leptocrescens</name>
    <dbReference type="NCBI Taxonomy" id="297536"/>
    <lineage>
        <taxon>Bacteria</taxon>
        <taxon>Bacillati</taxon>
        <taxon>Actinomycetota</taxon>
        <taxon>Actinomycetes</taxon>
        <taxon>Micrococcales</taxon>
        <taxon>Intrasporangiaceae</taxon>
        <taxon>Oryzihumus</taxon>
    </lineage>
</organism>
<dbReference type="Proteomes" id="UP000319514">
    <property type="component" value="Unassembled WGS sequence"/>
</dbReference>
<accession>A0A542ZJ13</accession>
<gene>
    <name evidence="2" type="ORF">FB474_1727</name>
</gene>
<dbReference type="InterPro" id="IPR000073">
    <property type="entry name" value="AB_hydrolase_1"/>
</dbReference>
<keyword evidence="3" id="KW-1185">Reference proteome</keyword>
<evidence type="ECO:0000259" key="1">
    <source>
        <dbReference type="Pfam" id="PF00561"/>
    </source>
</evidence>
<evidence type="ECO:0000313" key="3">
    <source>
        <dbReference type="Proteomes" id="UP000319514"/>
    </source>
</evidence>
<dbReference type="EMBL" id="VFOQ01000001">
    <property type="protein sequence ID" value="TQL60342.1"/>
    <property type="molecule type" value="Genomic_DNA"/>
</dbReference>
<feature type="domain" description="AB hydrolase-1" evidence="1">
    <location>
        <begin position="25"/>
        <end position="264"/>
    </location>
</feature>
<name>A0A542ZJ13_9MICO</name>
<dbReference type="InterPro" id="IPR029058">
    <property type="entry name" value="AB_hydrolase_fold"/>
</dbReference>
<dbReference type="AlphaFoldDB" id="A0A542ZJ13"/>
<evidence type="ECO:0000313" key="2">
    <source>
        <dbReference type="EMBL" id="TQL60342.1"/>
    </source>
</evidence>
<comment type="caution">
    <text evidence="2">The sequence shown here is derived from an EMBL/GenBank/DDBJ whole genome shotgun (WGS) entry which is preliminary data.</text>
</comment>
<dbReference type="Gene3D" id="3.40.50.1820">
    <property type="entry name" value="alpha/beta hydrolase"/>
    <property type="match status" value="1"/>
</dbReference>
<dbReference type="GO" id="GO:0003824">
    <property type="term" value="F:catalytic activity"/>
    <property type="evidence" value="ECO:0007669"/>
    <property type="project" value="UniProtKB-ARBA"/>
</dbReference>